<dbReference type="EMBL" id="CP016287">
    <property type="protein sequence ID" value="ANP89826.1"/>
    <property type="molecule type" value="Genomic_DNA"/>
</dbReference>
<dbReference type="SUPFAM" id="SSF53850">
    <property type="entry name" value="Periplasmic binding protein-like II"/>
    <property type="match status" value="1"/>
</dbReference>
<evidence type="ECO:0000256" key="5">
    <source>
        <dbReference type="ARBA" id="ARBA00022764"/>
    </source>
</evidence>
<comment type="subcellular location">
    <subcellularLocation>
        <location evidence="1">Periplasm</location>
    </subcellularLocation>
</comment>
<gene>
    <name evidence="7" type="ORF">BA011_29390</name>
</gene>
<dbReference type="InterPro" id="IPR050490">
    <property type="entry name" value="Bact_solute-bd_prot1"/>
</dbReference>
<feature type="signal peptide" evidence="6">
    <location>
        <begin position="1"/>
        <end position="32"/>
    </location>
</feature>
<feature type="chain" id="PRO_5008521006" evidence="6">
    <location>
        <begin position="33"/>
        <end position="431"/>
    </location>
</feature>
<keyword evidence="7" id="KW-0614">Plasmid</keyword>
<dbReference type="CDD" id="cd13585">
    <property type="entry name" value="PBP2_TMBP_like"/>
    <property type="match status" value="1"/>
</dbReference>
<dbReference type="Proteomes" id="UP000092691">
    <property type="component" value="Plasmid unnamed1"/>
</dbReference>
<evidence type="ECO:0000313" key="7">
    <source>
        <dbReference type="EMBL" id="ANP89826.1"/>
    </source>
</evidence>
<evidence type="ECO:0000256" key="4">
    <source>
        <dbReference type="ARBA" id="ARBA00022729"/>
    </source>
</evidence>
<dbReference type="OrthoDB" id="7532544at2"/>
<dbReference type="GO" id="GO:0042597">
    <property type="term" value="C:periplasmic space"/>
    <property type="evidence" value="ECO:0007669"/>
    <property type="project" value="UniProtKB-SubCell"/>
</dbReference>
<keyword evidence="3" id="KW-0813">Transport</keyword>
<dbReference type="Pfam" id="PF01547">
    <property type="entry name" value="SBP_bac_1"/>
    <property type="match status" value="1"/>
</dbReference>
<dbReference type="RefSeq" id="WP_065283418.1">
    <property type="nucleotide sequence ID" value="NZ_CP016287.1"/>
</dbReference>
<dbReference type="PANTHER" id="PTHR43649">
    <property type="entry name" value="ARABINOSE-BINDING PROTEIN-RELATED"/>
    <property type="match status" value="1"/>
</dbReference>
<evidence type="ECO:0000256" key="2">
    <source>
        <dbReference type="ARBA" id="ARBA00008520"/>
    </source>
</evidence>
<keyword evidence="4 6" id="KW-0732">Signal</keyword>
<geneLocation type="plasmid" evidence="7 8">
    <name>unnamed1</name>
</geneLocation>
<proteinExistence type="inferred from homology"/>
<reference evidence="7 8" key="1">
    <citation type="submission" date="2016-06" db="EMBL/GenBank/DDBJ databases">
        <title>Microsymbionts genomes from the relict species Vavilovia formosa.</title>
        <authorList>
            <person name="Chirak E."/>
            <person name="Kimeklis A."/>
            <person name="Andronov E."/>
        </authorList>
    </citation>
    <scope>NUCLEOTIDE SEQUENCE [LARGE SCALE GENOMIC DNA]</scope>
    <source>
        <strain evidence="7 8">Vaf10</strain>
        <plasmid evidence="8">Plasmid unnamed1</plasmid>
    </source>
</reference>
<sequence>MTMISEFPMPRTTRLLSIALMTLMTSTAFAHAKPLDGVTLTLASQNDPFGGVLTKLAAKFKEDTGADLKVEVMDYGTLLTKTTADFVGDTKGYDLVTMDIVWAGAYAENGYSVDLTDWVKRDAAELDLDDIYPVILESLGQYNGHYVAFPFAAYANVLAYRKDLFEAAGLAVPKTVEELVSDAKKLTDPSKKQYGFVANGQKGPAVAQDWMQYNNQMGGSILGKDGLPALNSPENVESLAVYKQLFVETAPPGAIEYDWGGREESFRQGVAAMMQTWSVGAPGYSDPASSNVVGKVGITTAPVGAGVSPQYGVGGWGMAINADIDAKQKEAAWTFIKWLTSKKIHKEFNLEGAGSFMRKSQITDPDLTAKFDFLPVVAKTYENGNGDYRPRIPEYPEIQDILGAAVNSVLAGAAEPKAALDEAQAEAKKLF</sequence>
<accession>A0A1B1CJC1</accession>
<dbReference type="Gene3D" id="3.40.190.10">
    <property type="entry name" value="Periplasmic binding protein-like II"/>
    <property type="match status" value="2"/>
</dbReference>
<organism evidence="7 8">
    <name type="scientific">Rhizobium leguminosarum</name>
    <dbReference type="NCBI Taxonomy" id="384"/>
    <lineage>
        <taxon>Bacteria</taxon>
        <taxon>Pseudomonadati</taxon>
        <taxon>Pseudomonadota</taxon>
        <taxon>Alphaproteobacteria</taxon>
        <taxon>Hyphomicrobiales</taxon>
        <taxon>Rhizobiaceae</taxon>
        <taxon>Rhizobium/Agrobacterium group</taxon>
        <taxon>Rhizobium</taxon>
    </lineage>
</organism>
<dbReference type="AlphaFoldDB" id="A0A1B1CJC1"/>
<name>A0A1B1CJC1_RHILE</name>
<evidence type="ECO:0000313" key="8">
    <source>
        <dbReference type="Proteomes" id="UP000092691"/>
    </source>
</evidence>
<dbReference type="PANTHER" id="PTHR43649:SF34">
    <property type="entry name" value="ABC TRANSPORTER PERIPLASMIC-BINDING PROTEIN YCJN-RELATED"/>
    <property type="match status" value="1"/>
</dbReference>
<evidence type="ECO:0000256" key="6">
    <source>
        <dbReference type="SAM" id="SignalP"/>
    </source>
</evidence>
<comment type="similarity">
    <text evidence="2">Belongs to the bacterial solute-binding protein 1 family.</text>
</comment>
<keyword evidence="5" id="KW-0574">Periplasm</keyword>
<evidence type="ECO:0000256" key="1">
    <source>
        <dbReference type="ARBA" id="ARBA00004418"/>
    </source>
</evidence>
<protein>
    <submittedName>
        <fullName evidence="7">Sugar ABC transporter</fullName>
    </submittedName>
</protein>
<evidence type="ECO:0000256" key="3">
    <source>
        <dbReference type="ARBA" id="ARBA00022448"/>
    </source>
</evidence>
<dbReference type="InterPro" id="IPR006059">
    <property type="entry name" value="SBP"/>
</dbReference>